<feature type="compositionally biased region" description="Basic and acidic residues" evidence="5">
    <location>
        <begin position="290"/>
        <end position="300"/>
    </location>
</feature>
<protein>
    <recommendedName>
        <fullName evidence="3">RNA polymerase II-associated factor 1 homolog</fullName>
    </recommendedName>
</protein>
<accession>A0AAV6ZTV8</accession>
<feature type="compositionally biased region" description="Acidic residues" evidence="5">
    <location>
        <begin position="228"/>
        <end position="238"/>
    </location>
</feature>
<comment type="caution">
    <text evidence="6">The sequence shown here is derived from an EMBL/GenBank/DDBJ whole genome shotgun (WGS) entry which is preliminary data.</text>
</comment>
<organism evidence="6 7">
    <name type="scientific">Engystomops pustulosus</name>
    <name type="common">Tungara frog</name>
    <name type="synonym">Physalaemus pustulosus</name>
    <dbReference type="NCBI Taxonomy" id="76066"/>
    <lineage>
        <taxon>Eukaryota</taxon>
        <taxon>Metazoa</taxon>
        <taxon>Chordata</taxon>
        <taxon>Craniata</taxon>
        <taxon>Vertebrata</taxon>
        <taxon>Euteleostomi</taxon>
        <taxon>Amphibia</taxon>
        <taxon>Batrachia</taxon>
        <taxon>Anura</taxon>
        <taxon>Neobatrachia</taxon>
        <taxon>Hyloidea</taxon>
        <taxon>Leptodactylidae</taxon>
        <taxon>Leiuperinae</taxon>
        <taxon>Engystomops</taxon>
    </lineage>
</organism>
<dbReference type="PANTHER" id="PTHR23188">
    <property type="entry name" value="RNA POLYMERASE II-ASSOCIATED FACTOR 1 HOMOLOG"/>
    <property type="match status" value="1"/>
</dbReference>
<evidence type="ECO:0000313" key="6">
    <source>
        <dbReference type="EMBL" id="KAG8552759.1"/>
    </source>
</evidence>
<dbReference type="GO" id="GO:0016593">
    <property type="term" value="C:Cdc73/Paf1 complex"/>
    <property type="evidence" value="ECO:0007669"/>
    <property type="project" value="InterPro"/>
</dbReference>
<feature type="compositionally biased region" description="Basic and acidic residues" evidence="5">
    <location>
        <begin position="250"/>
        <end position="261"/>
    </location>
</feature>
<evidence type="ECO:0000256" key="4">
    <source>
        <dbReference type="ARBA" id="ARBA00023242"/>
    </source>
</evidence>
<dbReference type="Pfam" id="PF03985">
    <property type="entry name" value="Paf1"/>
    <property type="match status" value="1"/>
</dbReference>
<dbReference type="InterPro" id="IPR007133">
    <property type="entry name" value="RNA_pol_II-assoc_Paf1"/>
</dbReference>
<gene>
    <name evidence="6" type="ORF">GDO81_003040</name>
</gene>
<name>A0AAV6ZTV8_ENGPU</name>
<dbReference type="PANTHER" id="PTHR23188:SF12">
    <property type="entry name" value="RNA POLYMERASE II-ASSOCIATED FACTOR 1 HOMOLOG"/>
    <property type="match status" value="1"/>
</dbReference>
<evidence type="ECO:0000313" key="7">
    <source>
        <dbReference type="Proteomes" id="UP000824782"/>
    </source>
</evidence>
<evidence type="ECO:0000256" key="3">
    <source>
        <dbReference type="ARBA" id="ARBA00020462"/>
    </source>
</evidence>
<dbReference type="GO" id="GO:0006368">
    <property type="term" value="P:transcription elongation by RNA polymerase II"/>
    <property type="evidence" value="ECO:0007669"/>
    <property type="project" value="InterPro"/>
</dbReference>
<dbReference type="Proteomes" id="UP000824782">
    <property type="component" value="Unassembled WGS sequence"/>
</dbReference>
<reference evidence="6" key="1">
    <citation type="thesis" date="2020" institute="ProQuest LLC" country="789 East Eisenhower Parkway, Ann Arbor, MI, USA">
        <title>Comparative Genomics and Chromosome Evolution.</title>
        <authorList>
            <person name="Mudd A.B."/>
        </authorList>
    </citation>
    <scope>NUCLEOTIDE SEQUENCE</scope>
    <source>
        <strain evidence="6">237g6f4</strain>
        <tissue evidence="6">Blood</tissue>
    </source>
</reference>
<feature type="compositionally biased region" description="Basic and acidic residues" evidence="5">
    <location>
        <begin position="205"/>
        <end position="227"/>
    </location>
</feature>
<evidence type="ECO:0000256" key="1">
    <source>
        <dbReference type="ARBA" id="ARBA00004123"/>
    </source>
</evidence>
<comment type="similarity">
    <text evidence="2">Belongs to the PAF1 family.</text>
</comment>
<keyword evidence="7" id="KW-1185">Reference proteome</keyword>
<feature type="compositionally biased region" description="Low complexity" evidence="5">
    <location>
        <begin position="340"/>
        <end position="351"/>
    </location>
</feature>
<dbReference type="EMBL" id="WNYA01000010">
    <property type="protein sequence ID" value="KAG8552759.1"/>
    <property type="molecule type" value="Genomic_DNA"/>
</dbReference>
<feature type="compositionally biased region" description="Acidic residues" evidence="5">
    <location>
        <begin position="301"/>
        <end position="329"/>
    </location>
</feature>
<evidence type="ECO:0000256" key="5">
    <source>
        <dbReference type="SAM" id="MobiDB-lite"/>
    </source>
</evidence>
<keyword evidence="4" id="KW-0539">Nucleus</keyword>
<proteinExistence type="inferred from homology"/>
<comment type="subcellular location">
    <subcellularLocation>
        <location evidence="1">Nucleus</location>
    </subcellularLocation>
</comment>
<dbReference type="GO" id="GO:0000993">
    <property type="term" value="F:RNA polymerase II complex binding"/>
    <property type="evidence" value="ECO:0007669"/>
    <property type="project" value="TreeGrafter"/>
</dbReference>
<evidence type="ECO:0000256" key="2">
    <source>
        <dbReference type="ARBA" id="ARBA00007560"/>
    </source>
</evidence>
<feature type="compositionally biased region" description="Acidic residues" evidence="5">
    <location>
        <begin position="270"/>
        <end position="289"/>
    </location>
</feature>
<dbReference type="AlphaFoldDB" id="A0AAV6ZTV8"/>
<dbReference type="GO" id="GO:0003682">
    <property type="term" value="F:chromatin binding"/>
    <property type="evidence" value="ECO:0007669"/>
    <property type="project" value="TreeGrafter"/>
</dbReference>
<feature type="compositionally biased region" description="Low complexity" evidence="5">
    <location>
        <begin position="361"/>
        <end position="373"/>
    </location>
</feature>
<sequence length="373" mass="42385">MPLLLLRIGVSVKQQFTEEDIYKDRDSQISAIEKTFEDAQKSITQHYSKPRVTPVEVMPVFPDFKMWINPCAQVIFDSDPAPKETPGSAALEMMSQAMIRGMMDEEGNQFVAYFLPGEDTMRKRKRDQEEGLDYMAEDIYDYKIAREYNWNVKNKASKGYEENYFFIFREGDGVYYNELETRVRLSKRRVKAGVQSGTNAVLVVKHRDMNEKELEAQEARRAQLENHEPEEEEEEIEVDHENQGSDAEDGDKGSDSDKEGSAGEASGSESEQEDTQEEKDEEEDKESSEEDRAARDKEEIFGSDDDDSDDDAQNESGGEDSGSEEEEEEDKRRRSRSRSRSASSSPFGSDRSQQDNEEQSGSEQGSASSDGSD</sequence>
<feature type="region of interest" description="Disordered" evidence="5">
    <location>
        <begin position="204"/>
        <end position="373"/>
    </location>
</feature>